<proteinExistence type="predicted"/>
<evidence type="ECO:0000313" key="3">
    <source>
        <dbReference type="EMBL" id="GAA3974229.1"/>
    </source>
</evidence>
<accession>A0ABP7Q074</accession>
<feature type="region of interest" description="Disordered" evidence="1">
    <location>
        <begin position="1"/>
        <end position="25"/>
    </location>
</feature>
<evidence type="ECO:0000259" key="2">
    <source>
        <dbReference type="Pfam" id="PF01458"/>
    </source>
</evidence>
<keyword evidence="4" id="KW-1185">Reference proteome</keyword>
<organism evidence="3 4">
    <name type="scientific">Allohahella marinimesophila</name>
    <dbReference type="NCBI Taxonomy" id="1054972"/>
    <lineage>
        <taxon>Bacteria</taxon>
        <taxon>Pseudomonadati</taxon>
        <taxon>Pseudomonadota</taxon>
        <taxon>Gammaproteobacteria</taxon>
        <taxon>Oceanospirillales</taxon>
        <taxon>Hahellaceae</taxon>
        <taxon>Allohahella</taxon>
    </lineage>
</organism>
<reference evidence="4" key="1">
    <citation type="journal article" date="2019" name="Int. J. Syst. Evol. Microbiol.">
        <title>The Global Catalogue of Microorganisms (GCM) 10K type strain sequencing project: providing services to taxonomists for standard genome sequencing and annotation.</title>
        <authorList>
            <consortium name="The Broad Institute Genomics Platform"/>
            <consortium name="The Broad Institute Genome Sequencing Center for Infectious Disease"/>
            <person name="Wu L."/>
            <person name="Ma J."/>
        </authorList>
    </citation>
    <scope>NUCLEOTIDE SEQUENCE [LARGE SCALE GENOMIC DNA]</scope>
    <source>
        <strain evidence="4">JCM 17555</strain>
    </source>
</reference>
<dbReference type="Proteomes" id="UP001501337">
    <property type="component" value="Unassembled WGS sequence"/>
</dbReference>
<protein>
    <submittedName>
        <fullName evidence="3">Fe-S cluster assembly protein SufD</fullName>
    </submittedName>
</protein>
<dbReference type="RefSeq" id="WP_344808645.1">
    <property type="nucleotide sequence ID" value="NZ_BAABBO010000018.1"/>
</dbReference>
<gene>
    <name evidence="3" type="primary">sufD</name>
    <name evidence="3" type="ORF">GCM10022278_34140</name>
</gene>
<feature type="domain" description="SUF system FeS cluster assembly SufBD core" evidence="2">
    <location>
        <begin position="229"/>
        <end position="455"/>
    </location>
</feature>
<evidence type="ECO:0000313" key="4">
    <source>
        <dbReference type="Proteomes" id="UP001501337"/>
    </source>
</evidence>
<dbReference type="Pfam" id="PF01458">
    <property type="entry name" value="SUFBD_core"/>
    <property type="match status" value="1"/>
</dbReference>
<dbReference type="InterPro" id="IPR000825">
    <property type="entry name" value="SUF_FeS_clus_asmbl_SufBD_core"/>
</dbReference>
<dbReference type="PANTHER" id="PTHR43575:SF1">
    <property type="entry name" value="PROTEIN ABCI7, CHLOROPLASTIC"/>
    <property type="match status" value="1"/>
</dbReference>
<evidence type="ECO:0000256" key="1">
    <source>
        <dbReference type="SAM" id="MobiDB-lite"/>
    </source>
</evidence>
<feature type="compositionally biased region" description="Polar residues" evidence="1">
    <location>
        <begin position="1"/>
        <end position="24"/>
    </location>
</feature>
<dbReference type="EMBL" id="BAABBO010000018">
    <property type="protein sequence ID" value="GAA3974229.1"/>
    <property type="molecule type" value="Genomic_DNA"/>
</dbReference>
<dbReference type="PANTHER" id="PTHR43575">
    <property type="entry name" value="PROTEIN ABCI7, CHLOROPLASTIC"/>
    <property type="match status" value="1"/>
</dbReference>
<name>A0ABP7Q074_9GAMM</name>
<dbReference type="NCBIfam" id="TIGR01981">
    <property type="entry name" value="sufD"/>
    <property type="match status" value="1"/>
</dbReference>
<comment type="caution">
    <text evidence="3">The sequence shown here is derived from an EMBL/GenBank/DDBJ whole genome shotgun (WGS) entry which is preliminary data.</text>
</comment>
<dbReference type="SUPFAM" id="SSF101960">
    <property type="entry name" value="Stabilizer of iron transporter SufD"/>
    <property type="match status" value="1"/>
</dbReference>
<dbReference type="InterPro" id="IPR037284">
    <property type="entry name" value="SUF_FeS_clus_asmbl_SufBD_sf"/>
</dbReference>
<dbReference type="InterPro" id="IPR011542">
    <property type="entry name" value="SUF_FeS_clus_asmbl_SufD"/>
</dbReference>
<dbReference type="InterPro" id="IPR055346">
    <property type="entry name" value="Fe-S_cluster_assembly_SufBD"/>
</dbReference>
<sequence>MSAELTQTSPTDLDSKSFGEQAQPLSLPDDLRDWLVDQALARSADQRWSSAGERFKQIQADALQTLKATPFPTRKTESWRYTSVQPLIAAVNAAASSADANADPASEECLQPEALQALIDQADLVVRFSDTGEAMLKLGEAQAAHLLSFTLHQASGESTKAPNGEADLLGEFGSRVPQGYYPFVSVNAALLSTCLEIRVAAASDDSESVKPRILLLNGSQDAGQGSLSDRQHSRVLLKLARDAHAELTEVRLDAGSAAVFATSVLEASLEANSRLQHYQFSAAAASDSLYAAAFIKLGNHANYAFNGQSTGSALSRTDLTVELTAPGAYAALNAHMLLNGNNRCDYHTALEHMAPHCESDEQVRSIVSDKGKAVFNGRIHIHRDAQKTRAEMNNRNLLMSPQAEVNTKPELEIYADDVKCAHGATIGQLDASAVFYCKSRGIDEQSARSLLSEAFIVETIQLMPAQAQQDLAMALLQRFQETV</sequence>